<accession>A0A0M3V2S2</accession>
<feature type="transmembrane region" description="Helical" evidence="1">
    <location>
        <begin position="7"/>
        <end position="27"/>
    </location>
</feature>
<dbReference type="PATRIC" id="fig|199.248.peg.1847"/>
<dbReference type="EMBL" id="CP012541">
    <property type="protein sequence ID" value="ALF48428.1"/>
    <property type="molecule type" value="Genomic_DNA"/>
</dbReference>
<dbReference type="AlphaFoldDB" id="A0A0M3V2S2"/>
<keyword evidence="1" id="KW-0472">Membrane</keyword>
<sequence length="52" mass="6214">MKIGKKLWLLIIIKLIIMFGILKAFIFNETLNTKFQTDEEKSEFVIRNLIKE</sequence>
<proteinExistence type="predicted"/>
<dbReference type="Proteomes" id="UP000066049">
    <property type="component" value="Chromosome"/>
</dbReference>
<name>A0A0M3V2S2_9BACT</name>
<dbReference type="InterPro" id="IPR027853">
    <property type="entry name" value="DUF4492"/>
</dbReference>
<evidence type="ECO:0000313" key="3">
    <source>
        <dbReference type="Proteomes" id="UP000066049"/>
    </source>
</evidence>
<evidence type="ECO:0000313" key="2">
    <source>
        <dbReference type="EMBL" id="ALF48428.1"/>
    </source>
</evidence>
<dbReference type="KEGG" id="ccoc:CCON33237_1794"/>
<gene>
    <name evidence="2" type="ORF">CCON33237_1794</name>
</gene>
<keyword evidence="1" id="KW-0812">Transmembrane</keyword>
<dbReference type="Pfam" id="PF14899">
    <property type="entry name" value="DUF4492"/>
    <property type="match status" value="1"/>
</dbReference>
<protein>
    <submittedName>
        <fullName evidence="2">Putative DUF4492 domain protein</fullName>
    </submittedName>
</protein>
<evidence type="ECO:0000256" key="1">
    <source>
        <dbReference type="SAM" id="Phobius"/>
    </source>
</evidence>
<reference evidence="3" key="1">
    <citation type="submission" date="2015-08" db="EMBL/GenBank/DDBJ databases">
        <title>Comparative genomics of the Campylobacter concisus group.</title>
        <authorList>
            <person name="Miller W.G."/>
            <person name="Yee E."/>
            <person name="Chapman M.H."/>
            <person name="Huynh S."/>
            <person name="Bono J.L."/>
            <person name="On S.L.W."/>
            <person name="St Leger J."/>
            <person name="Foster G."/>
            <person name="Parker C.T."/>
        </authorList>
    </citation>
    <scope>NUCLEOTIDE SEQUENCE [LARGE SCALE GENOMIC DNA]</scope>
    <source>
        <strain evidence="3">ATCC 33237</strain>
    </source>
</reference>
<organism evidence="2 3">
    <name type="scientific">Campylobacter concisus</name>
    <dbReference type="NCBI Taxonomy" id="199"/>
    <lineage>
        <taxon>Bacteria</taxon>
        <taxon>Pseudomonadati</taxon>
        <taxon>Campylobacterota</taxon>
        <taxon>Epsilonproteobacteria</taxon>
        <taxon>Campylobacterales</taxon>
        <taxon>Campylobacteraceae</taxon>
        <taxon>Campylobacter</taxon>
    </lineage>
</organism>
<keyword evidence="1" id="KW-1133">Transmembrane helix</keyword>